<evidence type="ECO:0000313" key="2">
    <source>
        <dbReference type="EMBL" id="RZN64513.1"/>
    </source>
</evidence>
<dbReference type="InterPro" id="IPR011668">
    <property type="entry name" value="HVO_2753-like_ZBP"/>
</dbReference>
<proteinExistence type="predicted"/>
<dbReference type="Proteomes" id="UP000317158">
    <property type="component" value="Unassembled WGS sequence"/>
</dbReference>
<reference evidence="2 3" key="1">
    <citation type="journal article" date="2019" name="Nat. Microbiol.">
        <title>Wide diversity of methane and short-chain alkane metabolisms in uncultured archaea.</title>
        <authorList>
            <person name="Borrel G."/>
            <person name="Adam P.S."/>
            <person name="McKay L.J."/>
            <person name="Chen L.X."/>
            <person name="Sierra-Garcia I.N."/>
            <person name="Sieber C.M."/>
            <person name="Letourneur Q."/>
            <person name="Ghozlane A."/>
            <person name="Andersen G.L."/>
            <person name="Li W.J."/>
            <person name="Hallam S.J."/>
            <person name="Muyzer G."/>
            <person name="de Oliveira V.M."/>
            <person name="Inskeep W.P."/>
            <person name="Banfield J.F."/>
            <person name="Gribaldo S."/>
        </authorList>
    </citation>
    <scope>NUCLEOTIDE SEQUENCE [LARGE SCALE GENOMIC DNA]</scope>
    <source>
        <strain evidence="2">NM1a</strain>
    </source>
</reference>
<feature type="domain" description="Small zinc finger protein HVO-2753-like zinc-binding pocket" evidence="1">
    <location>
        <begin position="9"/>
        <end position="52"/>
    </location>
</feature>
<gene>
    <name evidence="2" type="ORF">EF806_04000</name>
</gene>
<dbReference type="InterPro" id="IPR044720">
    <property type="entry name" value="HVO_2753-like"/>
</dbReference>
<dbReference type="PANTHER" id="PTHR40733:SF1">
    <property type="entry name" value="SMALL ZINC FINGER PROTEIN HVO-2753-LIKE ZINC-BINDING POCKET DOMAIN-CONTAINING PROTEIN"/>
    <property type="match status" value="1"/>
</dbReference>
<dbReference type="Pfam" id="PF07754">
    <property type="entry name" value="HVO_2753_ZBP"/>
    <property type="match status" value="1"/>
</dbReference>
<dbReference type="NCBIfam" id="NF011481">
    <property type="entry name" value="PRK14890.1"/>
    <property type="match status" value="1"/>
</dbReference>
<comment type="caution">
    <text evidence="2">The sequence shown here is derived from an EMBL/GenBank/DDBJ whole genome shotgun (WGS) entry which is preliminary data.</text>
</comment>
<dbReference type="PANTHER" id="PTHR40733">
    <property type="entry name" value="ZINC-RIBBON RNA-BINDING PROTEIN INVOLVED IN TRANSLATION-RELATED"/>
    <property type="match status" value="1"/>
</dbReference>
<evidence type="ECO:0000259" key="1">
    <source>
        <dbReference type="Pfam" id="PF07754"/>
    </source>
</evidence>
<evidence type="ECO:0000313" key="3">
    <source>
        <dbReference type="Proteomes" id="UP000317158"/>
    </source>
</evidence>
<dbReference type="AlphaFoldDB" id="A0A520KSD5"/>
<accession>A0A520KSD5</accession>
<name>A0A520KSD5_METT2</name>
<organism evidence="2 3">
    <name type="scientific">Methanoliparum thermophilum</name>
    <dbReference type="NCBI Taxonomy" id="2491083"/>
    <lineage>
        <taxon>Archaea</taxon>
        <taxon>Methanobacteriati</taxon>
        <taxon>Methanobacteriota</taxon>
        <taxon>Candidatus Methanoliparia</taxon>
        <taxon>Candidatus Methanoliparales</taxon>
        <taxon>Candidatus Methanoliparaceae</taxon>
        <taxon>Candidatus Methanoliparum</taxon>
    </lineage>
</organism>
<sequence>MKIKNIEFCTSCNTRLVEKGFVRFPCPHCGETIARCVKCRELAVIYKCPKCGYEGP</sequence>
<dbReference type="EMBL" id="RXIF01000006">
    <property type="protein sequence ID" value="RZN64513.1"/>
    <property type="molecule type" value="Genomic_DNA"/>
</dbReference>
<protein>
    <submittedName>
        <fullName evidence="2">DUF1610 domain-containing protein</fullName>
    </submittedName>
</protein>